<keyword evidence="9 14" id="KW-0472">Membrane</keyword>
<dbReference type="GO" id="GO:0005886">
    <property type="term" value="C:plasma membrane"/>
    <property type="evidence" value="ECO:0007669"/>
    <property type="project" value="TreeGrafter"/>
</dbReference>
<keyword evidence="6 14" id="KW-1133">Transmembrane helix</keyword>
<evidence type="ECO:0000256" key="10">
    <source>
        <dbReference type="ARBA" id="ARBA00023201"/>
    </source>
</evidence>
<keyword evidence="7" id="KW-0915">Sodium</keyword>
<comment type="caution">
    <text evidence="15">The sequence shown here is derived from an EMBL/GenBank/DDBJ whole genome shotgun (WGS) entry which is preliminary data.</text>
</comment>
<evidence type="ECO:0000256" key="5">
    <source>
        <dbReference type="ARBA" id="ARBA00022692"/>
    </source>
</evidence>
<evidence type="ECO:0000256" key="11">
    <source>
        <dbReference type="ARBA" id="ARBA00023303"/>
    </source>
</evidence>
<reference evidence="15" key="1">
    <citation type="journal article" date="2020" name="Cell">
        <title>Large-Scale Comparative Analyses of Tick Genomes Elucidate Their Genetic Diversity and Vector Capacities.</title>
        <authorList>
            <consortium name="Tick Genome and Microbiome Consortium (TIGMIC)"/>
            <person name="Jia N."/>
            <person name="Wang J."/>
            <person name="Shi W."/>
            <person name="Du L."/>
            <person name="Sun Y."/>
            <person name="Zhan W."/>
            <person name="Jiang J.F."/>
            <person name="Wang Q."/>
            <person name="Zhang B."/>
            <person name="Ji P."/>
            <person name="Bell-Sakyi L."/>
            <person name="Cui X.M."/>
            <person name="Yuan T.T."/>
            <person name="Jiang B.G."/>
            <person name="Yang W.F."/>
            <person name="Lam T.T."/>
            <person name="Chang Q.C."/>
            <person name="Ding S.J."/>
            <person name="Wang X.J."/>
            <person name="Zhu J.G."/>
            <person name="Ruan X.D."/>
            <person name="Zhao L."/>
            <person name="Wei J.T."/>
            <person name="Ye R.Z."/>
            <person name="Que T.C."/>
            <person name="Du C.H."/>
            <person name="Zhou Y.H."/>
            <person name="Cheng J.X."/>
            <person name="Dai P.F."/>
            <person name="Guo W.B."/>
            <person name="Han X.H."/>
            <person name="Huang E.J."/>
            <person name="Li L.F."/>
            <person name="Wei W."/>
            <person name="Gao Y.C."/>
            <person name="Liu J.Z."/>
            <person name="Shao H.Z."/>
            <person name="Wang X."/>
            <person name="Wang C.C."/>
            <person name="Yang T.C."/>
            <person name="Huo Q.B."/>
            <person name="Li W."/>
            <person name="Chen H.Y."/>
            <person name="Chen S.E."/>
            <person name="Zhou L.G."/>
            <person name="Ni X.B."/>
            <person name="Tian J.H."/>
            <person name="Sheng Y."/>
            <person name="Liu T."/>
            <person name="Pan Y.S."/>
            <person name="Xia L.Y."/>
            <person name="Li J."/>
            <person name="Zhao F."/>
            <person name="Cao W.C."/>
        </authorList>
    </citation>
    <scope>NUCLEOTIDE SEQUENCE</scope>
    <source>
        <strain evidence="15">Rmic-2018</strain>
    </source>
</reference>
<keyword evidence="3 12" id="KW-0813">Transport</keyword>
<dbReference type="PANTHER" id="PTHR11690">
    <property type="entry name" value="AMILORIDE-SENSITIVE SODIUM CHANNEL-RELATED"/>
    <property type="match status" value="1"/>
</dbReference>
<feature type="region of interest" description="Disordered" evidence="13">
    <location>
        <begin position="298"/>
        <end position="320"/>
    </location>
</feature>
<keyword evidence="11 12" id="KW-0407">Ion channel</keyword>
<reference evidence="15" key="2">
    <citation type="submission" date="2021-09" db="EMBL/GenBank/DDBJ databases">
        <authorList>
            <person name="Jia N."/>
            <person name="Wang J."/>
            <person name="Shi W."/>
            <person name="Du L."/>
            <person name="Sun Y."/>
            <person name="Zhan W."/>
            <person name="Jiang J."/>
            <person name="Wang Q."/>
            <person name="Zhang B."/>
            <person name="Ji P."/>
            <person name="Sakyi L.B."/>
            <person name="Cui X."/>
            <person name="Yuan T."/>
            <person name="Jiang B."/>
            <person name="Yang W."/>
            <person name="Lam T.T.-Y."/>
            <person name="Chang Q."/>
            <person name="Ding S."/>
            <person name="Wang X."/>
            <person name="Zhu J."/>
            <person name="Ruan X."/>
            <person name="Zhao L."/>
            <person name="Wei J."/>
            <person name="Que T."/>
            <person name="Du C."/>
            <person name="Cheng J."/>
            <person name="Dai P."/>
            <person name="Han X."/>
            <person name="Huang E."/>
            <person name="Gao Y."/>
            <person name="Liu J."/>
            <person name="Shao H."/>
            <person name="Ye R."/>
            <person name="Li L."/>
            <person name="Wei W."/>
            <person name="Wang X."/>
            <person name="Wang C."/>
            <person name="Huo Q."/>
            <person name="Li W."/>
            <person name="Guo W."/>
            <person name="Chen H."/>
            <person name="Chen S."/>
            <person name="Zhou L."/>
            <person name="Zhou L."/>
            <person name="Ni X."/>
            <person name="Tian J."/>
            <person name="Zhou Y."/>
            <person name="Sheng Y."/>
            <person name="Liu T."/>
            <person name="Pan Y."/>
            <person name="Xia L."/>
            <person name="Li J."/>
            <person name="Zhao F."/>
            <person name="Cao W."/>
        </authorList>
    </citation>
    <scope>NUCLEOTIDE SEQUENCE</scope>
    <source>
        <strain evidence="15">Rmic-2018</strain>
        <tissue evidence="15">Larvae</tissue>
    </source>
</reference>
<evidence type="ECO:0000256" key="6">
    <source>
        <dbReference type="ARBA" id="ARBA00022989"/>
    </source>
</evidence>
<evidence type="ECO:0000313" key="16">
    <source>
        <dbReference type="Proteomes" id="UP000821866"/>
    </source>
</evidence>
<dbReference type="Pfam" id="PF00858">
    <property type="entry name" value="ASC"/>
    <property type="match status" value="1"/>
</dbReference>
<keyword evidence="10 12" id="KW-0739">Sodium transport</keyword>
<feature type="transmembrane region" description="Helical" evidence="14">
    <location>
        <begin position="7"/>
        <end position="24"/>
    </location>
</feature>
<keyword evidence="4 12" id="KW-0894">Sodium channel</keyword>
<organism evidence="15 16">
    <name type="scientific">Rhipicephalus microplus</name>
    <name type="common">Cattle tick</name>
    <name type="synonym">Boophilus microplus</name>
    <dbReference type="NCBI Taxonomy" id="6941"/>
    <lineage>
        <taxon>Eukaryota</taxon>
        <taxon>Metazoa</taxon>
        <taxon>Ecdysozoa</taxon>
        <taxon>Arthropoda</taxon>
        <taxon>Chelicerata</taxon>
        <taxon>Arachnida</taxon>
        <taxon>Acari</taxon>
        <taxon>Parasitiformes</taxon>
        <taxon>Ixodida</taxon>
        <taxon>Ixodoidea</taxon>
        <taxon>Ixodidae</taxon>
        <taxon>Rhipicephalinae</taxon>
        <taxon>Rhipicephalus</taxon>
        <taxon>Boophilus</taxon>
    </lineage>
</organism>
<sequence length="329" mass="37944">MNLHSSTVVRVLVWLFCMSGFLYQTSEIIEMYRRYPFTVTIIEEVRQNILFPGLTVCVESWINASRLCELYPKACTVETQIQFEVEMRQRIALEQRDLFRCSMRSTVSSCFSFNCLEVKVLQLQSTDKLPLVIHRSETCPPDRLSSITVKPGLTYTVSVAQQTVRRLPPPFASRCSDYKAAGKKDEFLGYLTQDVRDAFVSFAIRLLKEKERNSFSVYVKFSSDSQKIFEYQPKLTLIEAFGYMGGYIGMWLGLSLYSLITDAEKWLRDFFLQKALKRKAAFEMSSAQQQPRIFTTSDYPAWRSNPRPGDWGSIRNADSSPKILLPPSY</sequence>
<dbReference type="Proteomes" id="UP000821866">
    <property type="component" value="Chromosome 6"/>
</dbReference>
<dbReference type="VEuPathDB" id="VectorBase:LOC119185184"/>
<evidence type="ECO:0000256" key="12">
    <source>
        <dbReference type="RuleBase" id="RU000679"/>
    </source>
</evidence>
<dbReference type="AlphaFoldDB" id="A0A9J6DMN2"/>
<evidence type="ECO:0000256" key="2">
    <source>
        <dbReference type="ARBA" id="ARBA00007193"/>
    </source>
</evidence>
<feature type="transmembrane region" description="Helical" evidence="14">
    <location>
        <begin position="240"/>
        <end position="260"/>
    </location>
</feature>
<evidence type="ECO:0000256" key="8">
    <source>
        <dbReference type="ARBA" id="ARBA00023065"/>
    </source>
</evidence>
<evidence type="ECO:0000256" key="4">
    <source>
        <dbReference type="ARBA" id="ARBA00022461"/>
    </source>
</evidence>
<evidence type="ECO:0000313" key="15">
    <source>
        <dbReference type="EMBL" id="KAH8023399.1"/>
    </source>
</evidence>
<keyword evidence="8 12" id="KW-0406">Ion transport</keyword>
<evidence type="ECO:0000256" key="1">
    <source>
        <dbReference type="ARBA" id="ARBA00004141"/>
    </source>
</evidence>
<proteinExistence type="inferred from homology"/>
<comment type="similarity">
    <text evidence="2 12">Belongs to the amiloride-sensitive sodium channel (TC 1.A.6) family.</text>
</comment>
<evidence type="ECO:0000256" key="14">
    <source>
        <dbReference type="SAM" id="Phobius"/>
    </source>
</evidence>
<dbReference type="VEuPathDB" id="VectorBase:LOC119171542"/>
<gene>
    <name evidence="15" type="ORF">HPB51_013444</name>
</gene>
<evidence type="ECO:0000256" key="3">
    <source>
        <dbReference type="ARBA" id="ARBA00022448"/>
    </source>
</evidence>
<evidence type="ECO:0000256" key="9">
    <source>
        <dbReference type="ARBA" id="ARBA00023136"/>
    </source>
</evidence>
<dbReference type="EMBL" id="JABSTU010000008">
    <property type="protein sequence ID" value="KAH8023399.1"/>
    <property type="molecule type" value="Genomic_DNA"/>
</dbReference>
<dbReference type="Gene3D" id="1.10.287.770">
    <property type="entry name" value="YojJ-like"/>
    <property type="match status" value="1"/>
</dbReference>
<dbReference type="InterPro" id="IPR001873">
    <property type="entry name" value="ENaC"/>
</dbReference>
<evidence type="ECO:0000256" key="7">
    <source>
        <dbReference type="ARBA" id="ARBA00023053"/>
    </source>
</evidence>
<evidence type="ECO:0000256" key="13">
    <source>
        <dbReference type="SAM" id="MobiDB-lite"/>
    </source>
</evidence>
<keyword evidence="16" id="KW-1185">Reference proteome</keyword>
<accession>A0A9J6DMN2</accession>
<comment type="subcellular location">
    <subcellularLocation>
        <location evidence="1">Membrane</location>
        <topology evidence="1">Multi-pass membrane protein</topology>
    </subcellularLocation>
</comment>
<protein>
    <submittedName>
        <fullName evidence="15">Uncharacterized protein</fullName>
    </submittedName>
</protein>
<dbReference type="GO" id="GO:0015280">
    <property type="term" value="F:ligand-gated sodium channel activity"/>
    <property type="evidence" value="ECO:0007669"/>
    <property type="project" value="TreeGrafter"/>
</dbReference>
<name>A0A9J6DMN2_RHIMP</name>
<keyword evidence="5 12" id="KW-0812">Transmembrane</keyword>